<keyword evidence="2" id="KW-0812">Transmembrane</keyword>
<feature type="domain" description="DUF4190" evidence="3">
    <location>
        <begin position="63"/>
        <end position="107"/>
    </location>
</feature>
<comment type="caution">
    <text evidence="4">The sequence shown here is derived from an EMBL/GenBank/DDBJ whole genome shotgun (WGS) entry which is preliminary data.</text>
</comment>
<evidence type="ECO:0000256" key="2">
    <source>
        <dbReference type="SAM" id="Phobius"/>
    </source>
</evidence>
<feature type="compositionally biased region" description="Polar residues" evidence="1">
    <location>
        <begin position="29"/>
        <end position="38"/>
    </location>
</feature>
<keyword evidence="2" id="KW-1133">Transmembrane helix</keyword>
<proteinExistence type="predicted"/>
<evidence type="ECO:0000313" key="4">
    <source>
        <dbReference type="EMBL" id="OOK78155.1"/>
    </source>
</evidence>
<organism evidence="4 5">
    <name type="scientific">Mycobacterium kansasii</name>
    <dbReference type="NCBI Taxonomy" id="1768"/>
    <lineage>
        <taxon>Bacteria</taxon>
        <taxon>Bacillati</taxon>
        <taxon>Actinomycetota</taxon>
        <taxon>Actinomycetes</taxon>
        <taxon>Mycobacteriales</taxon>
        <taxon>Mycobacteriaceae</taxon>
        <taxon>Mycobacterium</taxon>
    </lineage>
</organism>
<dbReference type="Pfam" id="PF13828">
    <property type="entry name" value="DUF4190"/>
    <property type="match status" value="1"/>
</dbReference>
<keyword evidence="2" id="KW-0472">Membrane</keyword>
<evidence type="ECO:0000313" key="5">
    <source>
        <dbReference type="Proteomes" id="UP000189229"/>
    </source>
</evidence>
<dbReference type="AlphaFoldDB" id="A0A1V3XG16"/>
<name>A0A1V3XG16_MYCKA</name>
<sequence length="116" mass="11919">MITTTASGGSPEEGAHDCTTPPPAAGGQSPEQPGSPTAISRRRIIWAAVGPRRARLMPGTNTMAIVSLVSSFAGVFCCIGSIVSVVLGTITLNQIKQTRDDGHGLTTAMAWRLAAS</sequence>
<feature type="region of interest" description="Disordered" evidence="1">
    <location>
        <begin position="1"/>
        <end position="40"/>
    </location>
</feature>
<evidence type="ECO:0000259" key="3">
    <source>
        <dbReference type="Pfam" id="PF13828"/>
    </source>
</evidence>
<dbReference type="EMBL" id="MVBM01000002">
    <property type="protein sequence ID" value="OOK78155.1"/>
    <property type="molecule type" value="Genomic_DNA"/>
</dbReference>
<dbReference type="InterPro" id="IPR025241">
    <property type="entry name" value="DUF4190"/>
</dbReference>
<dbReference type="Proteomes" id="UP000189229">
    <property type="component" value="Unassembled WGS sequence"/>
</dbReference>
<accession>A0A1V3XG16</accession>
<protein>
    <recommendedName>
        <fullName evidence="3">DUF4190 domain-containing protein</fullName>
    </recommendedName>
</protein>
<feature type="transmembrane region" description="Helical" evidence="2">
    <location>
        <begin position="63"/>
        <end position="90"/>
    </location>
</feature>
<reference evidence="4 5" key="1">
    <citation type="submission" date="2017-02" db="EMBL/GenBank/DDBJ databases">
        <title>Complete genome sequences of Mycobacterium kansasii strains isolated from rhesus macaques.</title>
        <authorList>
            <person name="Panda A."/>
            <person name="Nagaraj S."/>
            <person name="Zhao X."/>
            <person name="Tettelin H."/>
            <person name="Detolla L.J."/>
        </authorList>
    </citation>
    <scope>NUCLEOTIDE SEQUENCE [LARGE SCALE GENOMIC DNA]</scope>
    <source>
        <strain evidence="4 5">11-3813</strain>
    </source>
</reference>
<gene>
    <name evidence="4" type="ORF">BZL30_2285</name>
</gene>
<evidence type="ECO:0000256" key="1">
    <source>
        <dbReference type="SAM" id="MobiDB-lite"/>
    </source>
</evidence>